<dbReference type="PANTHER" id="PTHR45348:SF5">
    <property type="entry name" value="OXIDOREDUCTASE, PUTATIVE (AFU_ORTHOLOGUE AFUA_8G01420)-RELATED"/>
    <property type="match status" value="1"/>
</dbReference>
<protein>
    <submittedName>
        <fullName evidence="4">Fusarubin cluster-oxidoreductase</fullName>
    </submittedName>
</protein>
<keyword evidence="2" id="KW-0560">Oxidoreductase</keyword>
<gene>
    <name evidence="4" type="primary">FSR4</name>
    <name evidence="4" type="ORF">NW768_004677</name>
</gene>
<reference evidence="4" key="1">
    <citation type="submission" date="2022-09" db="EMBL/GenBank/DDBJ databases">
        <title>Fusarium specimens isolated from Avocado Roots.</title>
        <authorList>
            <person name="Stajich J."/>
            <person name="Roper C."/>
            <person name="Heimlech-Rivalta G."/>
        </authorList>
    </citation>
    <scope>NUCLEOTIDE SEQUENCE</scope>
    <source>
        <strain evidence="4">CF00095</strain>
    </source>
</reference>
<keyword evidence="5" id="KW-1185">Reference proteome</keyword>
<dbReference type="SUPFAM" id="SSF50129">
    <property type="entry name" value="GroES-like"/>
    <property type="match status" value="1"/>
</dbReference>
<comment type="similarity">
    <text evidence="1">Belongs to the zinc-containing alcohol dehydrogenase family.</text>
</comment>
<organism evidence="4 5">
    <name type="scientific">Fusarium equiseti</name>
    <name type="common">Fusarium scirpi</name>
    <dbReference type="NCBI Taxonomy" id="61235"/>
    <lineage>
        <taxon>Eukaryota</taxon>
        <taxon>Fungi</taxon>
        <taxon>Dikarya</taxon>
        <taxon>Ascomycota</taxon>
        <taxon>Pezizomycotina</taxon>
        <taxon>Sordariomycetes</taxon>
        <taxon>Hypocreomycetidae</taxon>
        <taxon>Hypocreales</taxon>
        <taxon>Nectriaceae</taxon>
        <taxon>Fusarium</taxon>
        <taxon>Fusarium incarnatum-equiseti species complex</taxon>
    </lineage>
</organism>
<dbReference type="InterPro" id="IPR013154">
    <property type="entry name" value="ADH-like_N"/>
</dbReference>
<evidence type="ECO:0000313" key="4">
    <source>
        <dbReference type="EMBL" id="KAJ4135064.1"/>
    </source>
</evidence>
<sequence>MKEAIVSRGPKVKIIDSPIPKAGPGQVVTKIVFAASNPKDWKRPLYWGVEDNQGDEHAGIVHEVGEGVSEFKPGDRVAAMHEMKTPGGSYAEYGISPENTTFKLPDSISFQDGAAVPFTALTAAVALFENLGITVPWLPASDSNKTPLIIWGASSAVGSYAVQLAKRSNIHPLICVAGRAQQHVEGLIDRSRGDTVIDYRQDRNAVVQEMKDCLKGAKLEYALDAISEEGSYQTICEVLDHTTGKITLIIPAQSYSEIPKTIEKSVTTVASVHQNLKDFARVFTRLFSKGLEDGWLKPHPQEVISGGLNGIEQGLTRLKNGEASGVKYVYRITDTES</sequence>
<dbReference type="Proteomes" id="UP001152024">
    <property type="component" value="Unassembled WGS sequence"/>
</dbReference>
<evidence type="ECO:0000259" key="3">
    <source>
        <dbReference type="SMART" id="SM00829"/>
    </source>
</evidence>
<accession>A0ABQ8RGZ2</accession>
<dbReference type="EMBL" id="JAOQBH010000006">
    <property type="protein sequence ID" value="KAJ4135064.1"/>
    <property type="molecule type" value="Genomic_DNA"/>
</dbReference>
<comment type="caution">
    <text evidence="4">The sequence shown here is derived from an EMBL/GenBank/DDBJ whole genome shotgun (WGS) entry which is preliminary data.</text>
</comment>
<dbReference type="Gene3D" id="3.90.180.10">
    <property type="entry name" value="Medium-chain alcohol dehydrogenases, catalytic domain"/>
    <property type="match status" value="1"/>
</dbReference>
<evidence type="ECO:0000256" key="1">
    <source>
        <dbReference type="ARBA" id="ARBA00008072"/>
    </source>
</evidence>
<dbReference type="SMART" id="SM00829">
    <property type="entry name" value="PKS_ER"/>
    <property type="match status" value="1"/>
</dbReference>
<dbReference type="InterPro" id="IPR020843">
    <property type="entry name" value="ER"/>
</dbReference>
<dbReference type="SUPFAM" id="SSF51735">
    <property type="entry name" value="NAD(P)-binding Rossmann-fold domains"/>
    <property type="match status" value="1"/>
</dbReference>
<dbReference type="InterPro" id="IPR047122">
    <property type="entry name" value="Trans-enoyl_RdTase-like"/>
</dbReference>
<name>A0ABQ8RGZ2_FUSEQ</name>
<dbReference type="PANTHER" id="PTHR45348">
    <property type="entry name" value="HYPOTHETICAL OXIDOREDUCTASE (EUROFUNG)"/>
    <property type="match status" value="1"/>
</dbReference>
<dbReference type="InterPro" id="IPR036291">
    <property type="entry name" value="NAD(P)-bd_dom_sf"/>
</dbReference>
<proteinExistence type="inferred from homology"/>
<feature type="domain" description="Enoyl reductase (ER)" evidence="3">
    <location>
        <begin position="9"/>
        <end position="267"/>
    </location>
</feature>
<dbReference type="InterPro" id="IPR011032">
    <property type="entry name" value="GroES-like_sf"/>
</dbReference>
<dbReference type="CDD" id="cd08249">
    <property type="entry name" value="enoyl_reductase_like"/>
    <property type="match status" value="1"/>
</dbReference>
<dbReference type="Pfam" id="PF08240">
    <property type="entry name" value="ADH_N"/>
    <property type="match status" value="1"/>
</dbReference>
<evidence type="ECO:0000256" key="2">
    <source>
        <dbReference type="ARBA" id="ARBA00023002"/>
    </source>
</evidence>
<dbReference type="Gene3D" id="3.40.50.720">
    <property type="entry name" value="NAD(P)-binding Rossmann-like Domain"/>
    <property type="match status" value="1"/>
</dbReference>
<evidence type="ECO:0000313" key="5">
    <source>
        <dbReference type="Proteomes" id="UP001152024"/>
    </source>
</evidence>